<evidence type="ECO:0000256" key="7">
    <source>
        <dbReference type="ARBA" id="ARBA00022967"/>
    </source>
</evidence>
<keyword evidence="3" id="KW-0813">Transport</keyword>
<dbReference type="SMART" id="SM00382">
    <property type="entry name" value="AAA"/>
    <property type="match status" value="1"/>
</dbReference>
<dbReference type="InterPro" id="IPR003593">
    <property type="entry name" value="AAA+_ATPase"/>
</dbReference>
<reference evidence="10 11" key="1">
    <citation type="submission" date="2018-10" db="EMBL/GenBank/DDBJ databases">
        <title>Phylogenomics of Brevibacillus.</title>
        <authorList>
            <person name="Dunlap C."/>
        </authorList>
    </citation>
    <scope>NUCLEOTIDE SEQUENCE [LARGE SCALE GENOMIC DNA]</scope>
    <source>
        <strain evidence="10 11">JCM 15085</strain>
    </source>
</reference>
<dbReference type="Proteomes" id="UP000281915">
    <property type="component" value="Unassembled WGS sequence"/>
</dbReference>
<dbReference type="GO" id="GO:0016887">
    <property type="term" value="F:ATP hydrolysis activity"/>
    <property type="evidence" value="ECO:0007669"/>
    <property type="project" value="InterPro"/>
</dbReference>
<evidence type="ECO:0000259" key="9">
    <source>
        <dbReference type="PROSITE" id="PS50893"/>
    </source>
</evidence>
<evidence type="ECO:0000256" key="3">
    <source>
        <dbReference type="ARBA" id="ARBA00022448"/>
    </source>
</evidence>
<dbReference type="GO" id="GO:0005524">
    <property type="term" value="F:ATP binding"/>
    <property type="evidence" value="ECO:0007669"/>
    <property type="project" value="UniProtKB-KW"/>
</dbReference>
<accession>A0A3M8BZP2</accession>
<dbReference type="InterPro" id="IPR015856">
    <property type="entry name" value="ABC_transpr_CbiO/EcfA_su"/>
</dbReference>
<dbReference type="RefSeq" id="WP_122915695.1">
    <property type="nucleotide sequence ID" value="NZ_RHHT01000081.1"/>
</dbReference>
<organism evidence="10 11">
    <name type="scientific">Brevibacillus panacihumi</name>
    <dbReference type="NCBI Taxonomy" id="497735"/>
    <lineage>
        <taxon>Bacteria</taxon>
        <taxon>Bacillati</taxon>
        <taxon>Bacillota</taxon>
        <taxon>Bacilli</taxon>
        <taxon>Bacillales</taxon>
        <taxon>Paenibacillaceae</taxon>
        <taxon>Brevibacillus</taxon>
    </lineage>
</organism>
<dbReference type="NCBIfam" id="NF010167">
    <property type="entry name" value="PRK13648.1"/>
    <property type="match status" value="1"/>
</dbReference>
<dbReference type="EMBL" id="RHHT01000081">
    <property type="protein sequence ID" value="RNB68567.1"/>
    <property type="molecule type" value="Genomic_DNA"/>
</dbReference>
<evidence type="ECO:0000256" key="6">
    <source>
        <dbReference type="ARBA" id="ARBA00022840"/>
    </source>
</evidence>
<dbReference type="PROSITE" id="PS50893">
    <property type="entry name" value="ABC_TRANSPORTER_2"/>
    <property type="match status" value="1"/>
</dbReference>
<evidence type="ECO:0000313" key="11">
    <source>
        <dbReference type="Proteomes" id="UP000281915"/>
    </source>
</evidence>
<dbReference type="InterPro" id="IPR003439">
    <property type="entry name" value="ABC_transporter-like_ATP-bd"/>
</dbReference>
<dbReference type="PANTHER" id="PTHR43553:SF24">
    <property type="entry name" value="ENERGY-COUPLING FACTOR TRANSPORTER ATP-BINDING PROTEIN ECFA1"/>
    <property type="match status" value="1"/>
</dbReference>
<dbReference type="PANTHER" id="PTHR43553">
    <property type="entry name" value="HEAVY METAL TRANSPORTER"/>
    <property type="match status" value="1"/>
</dbReference>
<evidence type="ECO:0000313" key="10">
    <source>
        <dbReference type="EMBL" id="RNB68567.1"/>
    </source>
</evidence>
<dbReference type="InterPro" id="IPR017871">
    <property type="entry name" value="ABC_transporter-like_CS"/>
</dbReference>
<proteinExistence type="inferred from homology"/>
<dbReference type="GO" id="GO:0043190">
    <property type="term" value="C:ATP-binding cassette (ABC) transporter complex"/>
    <property type="evidence" value="ECO:0007669"/>
    <property type="project" value="TreeGrafter"/>
</dbReference>
<evidence type="ECO:0000256" key="1">
    <source>
        <dbReference type="ARBA" id="ARBA00004202"/>
    </source>
</evidence>
<keyword evidence="6" id="KW-0067">ATP-binding</keyword>
<dbReference type="Gene3D" id="3.40.50.300">
    <property type="entry name" value="P-loop containing nucleotide triphosphate hydrolases"/>
    <property type="match status" value="1"/>
</dbReference>
<keyword evidence="4" id="KW-1003">Cell membrane</keyword>
<dbReference type="FunFam" id="3.40.50.300:FF:000224">
    <property type="entry name" value="Energy-coupling factor transporter ATP-binding protein EcfA"/>
    <property type="match status" value="1"/>
</dbReference>
<dbReference type="GO" id="GO:0015087">
    <property type="term" value="F:cobalt ion transmembrane transporter activity"/>
    <property type="evidence" value="ECO:0007669"/>
    <property type="project" value="UniProtKB-ARBA"/>
</dbReference>
<dbReference type="SUPFAM" id="SSF52540">
    <property type="entry name" value="P-loop containing nucleoside triphosphate hydrolases"/>
    <property type="match status" value="1"/>
</dbReference>
<comment type="similarity">
    <text evidence="2">Belongs to the ABC transporter superfamily.</text>
</comment>
<evidence type="ECO:0000256" key="2">
    <source>
        <dbReference type="ARBA" id="ARBA00005417"/>
    </source>
</evidence>
<comment type="caution">
    <text evidence="10">The sequence shown here is derived from an EMBL/GenBank/DDBJ whole genome shotgun (WGS) entry which is preliminary data.</text>
</comment>
<dbReference type="NCBIfam" id="TIGR04520">
    <property type="entry name" value="ECF_ATPase_1"/>
    <property type="match status" value="1"/>
</dbReference>
<evidence type="ECO:0000256" key="8">
    <source>
        <dbReference type="ARBA" id="ARBA00023136"/>
    </source>
</evidence>
<dbReference type="InterPro" id="IPR050095">
    <property type="entry name" value="ECF_ABC_transporter_ATP-bd"/>
</dbReference>
<dbReference type="CDD" id="cd03225">
    <property type="entry name" value="ABC_cobalt_CbiO_domain1"/>
    <property type="match status" value="1"/>
</dbReference>
<keyword evidence="8" id="KW-0472">Membrane</keyword>
<feature type="domain" description="ABC transporter" evidence="9">
    <location>
        <begin position="8"/>
        <end position="245"/>
    </location>
</feature>
<gene>
    <name evidence="10" type="ORF">EDM58_24665</name>
</gene>
<evidence type="ECO:0000256" key="5">
    <source>
        <dbReference type="ARBA" id="ARBA00022741"/>
    </source>
</evidence>
<protein>
    <submittedName>
        <fullName evidence="10">Energy-coupling factor transporter ATPase</fullName>
    </submittedName>
</protein>
<name>A0A3M8BZP2_9BACL</name>
<sequence>MTAEHPIIRVENVSFSYKVNQDQQIPVLQNVSLDVFPGEYLAIIGHNGSGKSTLSKHLNGILTPKTGDVYVNEINTRDRERIYEVRSQVGMVFQHPDNQIVATIVEDDVAFGLENIGIAAHEMRERIDASLEAVGMSAFRHRPPHHLSGGQKQRIAIAGILAMRPQCIVLDEATSMLDSYGRQDILSVIRKLHREGMTIVTVTHHMSEVAEADRVLVMEAGQIVLQGTPREVFAHQERLRELHLDVPDASRIAALVHQEWEPFSPNLIANEEVVEEVNRHVIKQAEASGT</sequence>
<evidence type="ECO:0000256" key="4">
    <source>
        <dbReference type="ARBA" id="ARBA00022475"/>
    </source>
</evidence>
<keyword evidence="7" id="KW-1278">Translocase</keyword>
<comment type="subcellular location">
    <subcellularLocation>
        <location evidence="1">Cell membrane</location>
        <topology evidence="1">Peripheral membrane protein</topology>
    </subcellularLocation>
</comment>
<dbReference type="Pfam" id="PF00005">
    <property type="entry name" value="ABC_tran"/>
    <property type="match status" value="1"/>
</dbReference>
<dbReference type="InterPro" id="IPR030947">
    <property type="entry name" value="EcfA_1"/>
</dbReference>
<dbReference type="PROSITE" id="PS00211">
    <property type="entry name" value="ABC_TRANSPORTER_1"/>
    <property type="match status" value="1"/>
</dbReference>
<dbReference type="GO" id="GO:0042626">
    <property type="term" value="F:ATPase-coupled transmembrane transporter activity"/>
    <property type="evidence" value="ECO:0007669"/>
    <property type="project" value="TreeGrafter"/>
</dbReference>
<keyword evidence="5" id="KW-0547">Nucleotide-binding</keyword>
<dbReference type="AlphaFoldDB" id="A0A3M8BZP2"/>
<dbReference type="InterPro" id="IPR027417">
    <property type="entry name" value="P-loop_NTPase"/>
</dbReference>